<dbReference type="Gene3D" id="2.60.120.10">
    <property type="entry name" value="Jelly Rolls"/>
    <property type="match status" value="1"/>
</dbReference>
<dbReference type="EMBL" id="JACOGK010000038">
    <property type="protein sequence ID" value="MBC3537717.1"/>
    <property type="molecule type" value="Genomic_DNA"/>
</dbReference>
<dbReference type="Pfam" id="PF00027">
    <property type="entry name" value="cNMP_binding"/>
    <property type="match status" value="1"/>
</dbReference>
<protein>
    <submittedName>
        <fullName evidence="6">Crp/Fnr family transcriptional regulator</fullName>
    </submittedName>
</protein>
<dbReference type="SMART" id="SM00419">
    <property type="entry name" value="HTH_CRP"/>
    <property type="match status" value="1"/>
</dbReference>
<feature type="domain" description="HTH crp-type" evidence="5">
    <location>
        <begin position="144"/>
        <end position="213"/>
    </location>
</feature>
<evidence type="ECO:0000313" key="6">
    <source>
        <dbReference type="EMBL" id="MBC3537717.1"/>
    </source>
</evidence>
<dbReference type="Gene3D" id="1.10.10.10">
    <property type="entry name" value="Winged helix-like DNA-binding domain superfamily/Winged helix DNA-binding domain"/>
    <property type="match status" value="1"/>
</dbReference>
<dbReference type="RefSeq" id="WP_186504292.1">
    <property type="nucleotide sequence ID" value="NZ_JACOGK010000038.1"/>
</dbReference>
<dbReference type="InterPro" id="IPR036390">
    <property type="entry name" value="WH_DNA-bd_sf"/>
</dbReference>
<dbReference type="InterPro" id="IPR036388">
    <property type="entry name" value="WH-like_DNA-bd_sf"/>
</dbReference>
<organism evidence="6 7">
    <name type="scientific">Megasphaera hominis</name>
    <dbReference type="NCBI Taxonomy" id="159836"/>
    <lineage>
        <taxon>Bacteria</taxon>
        <taxon>Bacillati</taxon>
        <taxon>Bacillota</taxon>
        <taxon>Negativicutes</taxon>
        <taxon>Veillonellales</taxon>
        <taxon>Veillonellaceae</taxon>
        <taxon>Megasphaera</taxon>
    </lineage>
</organism>
<dbReference type="CDD" id="cd00038">
    <property type="entry name" value="CAP_ED"/>
    <property type="match status" value="1"/>
</dbReference>
<proteinExistence type="predicted"/>
<dbReference type="PROSITE" id="PS51063">
    <property type="entry name" value="HTH_CRP_2"/>
    <property type="match status" value="1"/>
</dbReference>
<dbReference type="InterPro" id="IPR018490">
    <property type="entry name" value="cNMP-bd_dom_sf"/>
</dbReference>
<keyword evidence="2" id="KW-0238">DNA-binding</keyword>
<evidence type="ECO:0000256" key="1">
    <source>
        <dbReference type="ARBA" id="ARBA00023015"/>
    </source>
</evidence>
<dbReference type="InterPro" id="IPR012318">
    <property type="entry name" value="HTH_CRP"/>
</dbReference>
<evidence type="ECO:0000259" key="5">
    <source>
        <dbReference type="PROSITE" id="PS51063"/>
    </source>
</evidence>
<sequence length="231" mass="26466">MSRTPKYIFAGDFRDLESYFAACPHKDVSFRKGDYLWEPGEPFDRIHYIRSGVVQNYLVHETGHRKIISFHAGGTIFPGFHYLHYQIEESLLSTAMTHVQAYEYTQDQFAAMFAENFTLVRHVIDWFSSYTNLLIYDSGHQEYNSSFVRLCNLLYLLKLSDTGRQNLLHELTQEELADTLGVSLMNVSRGLTELRHRGIIETKRKAITILDADGLMALCSGETLAPPTTTV</sequence>
<dbReference type="SUPFAM" id="SSF51206">
    <property type="entry name" value="cAMP-binding domain-like"/>
    <property type="match status" value="1"/>
</dbReference>
<keyword evidence="7" id="KW-1185">Reference proteome</keyword>
<evidence type="ECO:0000259" key="4">
    <source>
        <dbReference type="PROSITE" id="PS50042"/>
    </source>
</evidence>
<dbReference type="Proteomes" id="UP000606870">
    <property type="component" value="Unassembled WGS sequence"/>
</dbReference>
<feature type="domain" description="Cyclic nucleotide-binding" evidence="4">
    <location>
        <begin position="30"/>
        <end position="130"/>
    </location>
</feature>
<dbReference type="PROSITE" id="PS50042">
    <property type="entry name" value="CNMP_BINDING_3"/>
    <property type="match status" value="1"/>
</dbReference>
<dbReference type="InterPro" id="IPR014710">
    <property type="entry name" value="RmlC-like_jellyroll"/>
</dbReference>
<keyword evidence="3" id="KW-0804">Transcription</keyword>
<evidence type="ECO:0000256" key="3">
    <source>
        <dbReference type="ARBA" id="ARBA00023163"/>
    </source>
</evidence>
<dbReference type="SUPFAM" id="SSF46785">
    <property type="entry name" value="Winged helix' DNA-binding domain"/>
    <property type="match status" value="1"/>
</dbReference>
<dbReference type="InterPro" id="IPR000595">
    <property type="entry name" value="cNMP-bd_dom"/>
</dbReference>
<comment type="caution">
    <text evidence="6">The sequence shown here is derived from an EMBL/GenBank/DDBJ whole genome shotgun (WGS) entry which is preliminary data.</text>
</comment>
<gene>
    <name evidence="6" type="ORF">H8J70_10740</name>
</gene>
<keyword evidence="1" id="KW-0805">Transcription regulation</keyword>
<accession>A0ABR6VK99</accession>
<name>A0ABR6VK99_9FIRM</name>
<dbReference type="Pfam" id="PF13545">
    <property type="entry name" value="HTH_Crp_2"/>
    <property type="match status" value="1"/>
</dbReference>
<evidence type="ECO:0000313" key="7">
    <source>
        <dbReference type="Proteomes" id="UP000606870"/>
    </source>
</evidence>
<reference evidence="6 7" key="1">
    <citation type="submission" date="2020-08" db="EMBL/GenBank/DDBJ databases">
        <authorList>
            <person name="Liu C."/>
            <person name="Sun Q."/>
        </authorList>
    </citation>
    <scope>NUCLEOTIDE SEQUENCE [LARGE SCALE GENOMIC DNA]</scope>
    <source>
        <strain evidence="6 7">NSJ-59</strain>
    </source>
</reference>
<evidence type="ECO:0000256" key="2">
    <source>
        <dbReference type="ARBA" id="ARBA00023125"/>
    </source>
</evidence>